<gene>
    <name evidence="2" type="ORF">D9Q98_009647</name>
</gene>
<dbReference type="InterPro" id="IPR032675">
    <property type="entry name" value="LRR_dom_sf"/>
</dbReference>
<keyword evidence="3" id="KW-1185">Reference proteome</keyword>
<evidence type="ECO:0000256" key="1">
    <source>
        <dbReference type="ARBA" id="ARBA00004430"/>
    </source>
</evidence>
<dbReference type="AlphaFoldDB" id="A0A9D4TET3"/>
<reference evidence="2" key="2">
    <citation type="submission" date="2020-11" db="EMBL/GenBank/DDBJ databases">
        <authorList>
            <person name="Cecchin M."/>
            <person name="Marcolungo L."/>
            <person name="Rossato M."/>
            <person name="Girolomoni L."/>
            <person name="Cosentino E."/>
            <person name="Cuine S."/>
            <person name="Li-Beisson Y."/>
            <person name="Delledonne M."/>
            <person name="Ballottari M."/>
        </authorList>
    </citation>
    <scope>NUCLEOTIDE SEQUENCE</scope>
    <source>
        <strain evidence="2">211/11P</strain>
        <tissue evidence="2">Whole cell</tissue>
    </source>
</reference>
<accession>A0A9D4TET3</accession>
<sequence>MQPTVQARAPLLDLVPELLFRVANQLQDQPDRLSLAQTCKKVYAAAQADPGEFWHREKNQQGTRNAFVDEEIVVDLVHGIRRCSMKWKHLEMCLKEIPAKRMGIYLNALAKSLPRLERLSLYLDGTIPEMSTWVHAFGGLKHLDLFLHHFDYADEYEGCIELPPGMEVFTLHNACGAIEWAPRRVLCPLPPSTLLGYLTLDQRDVPAILSSLSTVRRLGWRDMRRGRDNVQMSFSGLTALTSLTVDEWESQSPFHPAVSCLPTSLRKLCIEDHPDRLDDKFTGVASLMAAGDMDFSRLPALCSLRLISRELQPFPSADVDFFTHLTSLELSVSREDHRLDGSRLPRLLELALQVNSPRTLAVSLAPLPPNLTSLRLYRATDQPDVSRLLNLHVPTDVDLRSSPLRTLHLHGVRMRLSTDALRHVMSLSHVLDNVILTVTM</sequence>
<dbReference type="GO" id="GO:0005930">
    <property type="term" value="C:axoneme"/>
    <property type="evidence" value="ECO:0007669"/>
    <property type="project" value="UniProtKB-SubCell"/>
</dbReference>
<evidence type="ECO:0000313" key="3">
    <source>
        <dbReference type="Proteomes" id="UP001055712"/>
    </source>
</evidence>
<proteinExistence type="predicted"/>
<organism evidence="2 3">
    <name type="scientific">Chlorella vulgaris</name>
    <name type="common">Green alga</name>
    <dbReference type="NCBI Taxonomy" id="3077"/>
    <lineage>
        <taxon>Eukaryota</taxon>
        <taxon>Viridiplantae</taxon>
        <taxon>Chlorophyta</taxon>
        <taxon>core chlorophytes</taxon>
        <taxon>Trebouxiophyceae</taxon>
        <taxon>Chlorellales</taxon>
        <taxon>Chlorellaceae</taxon>
        <taxon>Chlorella clade</taxon>
        <taxon>Chlorella</taxon>
    </lineage>
</organism>
<evidence type="ECO:0000313" key="2">
    <source>
        <dbReference type="EMBL" id="KAI3423810.1"/>
    </source>
</evidence>
<dbReference type="Proteomes" id="UP001055712">
    <property type="component" value="Unassembled WGS sequence"/>
</dbReference>
<name>A0A9D4TET3_CHLVU</name>
<protein>
    <recommendedName>
        <fullName evidence="4">F-box domain-containing protein</fullName>
    </recommendedName>
</protein>
<evidence type="ECO:0008006" key="4">
    <source>
        <dbReference type="Google" id="ProtNLM"/>
    </source>
</evidence>
<dbReference type="EMBL" id="SIDB01000014">
    <property type="protein sequence ID" value="KAI3423810.1"/>
    <property type="molecule type" value="Genomic_DNA"/>
</dbReference>
<reference evidence="2" key="1">
    <citation type="journal article" date="2019" name="Plant J.">
        <title>Chlorella vulgaris genome assembly and annotation reveals the molecular basis for metabolic acclimation to high light conditions.</title>
        <authorList>
            <person name="Cecchin M."/>
            <person name="Marcolungo L."/>
            <person name="Rossato M."/>
            <person name="Girolomoni L."/>
            <person name="Cosentino E."/>
            <person name="Cuine S."/>
            <person name="Li-Beisson Y."/>
            <person name="Delledonne M."/>
            <person name="Ballottari M."/>
        </authorList>
    </citation>
    <scope>NUCLEOTIDE SEQUENCE</scope>
    <source>
        <strain evidence="2">211/11P</strain>
    </source>
</reference>
<dbReference type="Gene3D" id="3.80.10.10">
    <property type="entry name" value="Ribonuclease Inhibitor"/>
    <property type="match status" value="1"/>
</dbReference>
<comment type="subcellular location">
    <subcellularLocation>
        <location evidence="1">Cytoplasm</location>
        <location evidence="1">Cytoskeleton</location>
        <location evidence="1">Cilium axoneme</location>
    </subcellularLocation>
</comment>
<dbReference type="SUPFAM" id="SSF52047">
    <property type="entry name" value="RNI-like"/>
    <property type="match status" value="1"/>
</dbReference>
<comment type="caution">
    <text evidence="2">The sequence shown here is derived from an EMBL/GenBank/DDBJ whole genome shotgun (WGS) entry which is preliminary data.</text>
</comment>